<dbReference type="Proteomes" id="UP001221757">
    <property type="component" value="Unassembled WGS sequence"/>
</dbReference>
<gene>
    <name evidence="1" type="ORF">B0H17DRAFT_1154626</name>
</gene>
<evidence type="ECO:0000313" key="2">
    <source>
        <dbReference type="Proteomes" id="UP001221757"/>
    </source>
</evidence>
<comment type="caution">
    <text evidence="1">The sequence shown here is derived from an EMBL/GenBank/DDBJ whole genome shotgun (WGS) entry which is preliminary data.</text>
</comment>
<organism evidence="1 2">
    <name type="scientific">Mycena rosella</name>
    <name type="common">Pink bonnet</name>
    <name type="synonym">Agaricus rosellus</name>
    <dbReference type="NCBI Taxonomy" id="1033263"/>
    <lineage>
        <taxon>Eukaryota</taxon>
        <taxon>Fungi</taxon>
        <taxon>Dikarya</taxon>
        <taxon>Basidiomycota</taxon>
        <taxon>Agaricomycotina</taxon>
        <taxon>Agaricomycetes</taxon>
        <taxon>Agaricomycetidae</taxon>
        <taxon>Agaricales</taxon>
        <taxon>Marasmiineae</taxon>
        <taxon>Mycenaceae</taxon>
        <taxon>Mycena</taxon>
    </lineage>
</organism>
<sequence length="287" mass="31759">MDLFLPSSCPEQNRSRDWIYSVTTGDQLTADRTQNDHPSESRSHHGIFKCPVATSMETFTQKLETLMEAVVALPCGKNISKYELCVPNRGLDAHLERLGMPSPQGTIVVTAEFPTVENLDAYQSSTYFHSLQRKWQGNSAHVDSLNPKSVVLRNGMRVGGSARISNTRWDFKSASSSTLTATGTLGTRWALFGPLDILSTSFQNQQYRLDGGGTASAIDYDFRPGYRRITPSTWGRAMDLNAVLFSHGRGQHVLPAILFPQILFDTLGEDKRLRMPLNGAWGKASCA</sequence>
<accession>A0AAD7F8T5</accession>
<dbReference type="AlphaFoldDB" id="A0AAD7F8T5"/>
<keyword evidence="2" id="KW-1185">Reference proteome</keyword>
<proteinExistence type="predicted"/>
<name>A0AAD7F8T5_MYCRO</name>
<dbReference type="EMBL" id="JARKIE010001260">
    <property type="protein sequence ID" value="KAJ7603818.1"/>
    <property type="molecule type" value="Genomic_DNA"/>
</dbReference>
<protein>
    <submittedName>
        <fullName evidence="1">Uncharacterized protein</fullName>
    </submittedName>
</protein>
<reference evidence="1" key="1">
    <citation type="submission" date="2023-03" db="EMBL/GenBank/DDBJ databases">
        <title>Massive genome expansion in bonnet fungi (Mycena s.s.) driven by repeated elements and novel gene families across ecological guilds.</title>
        <authorList>
            <consortium name="Lawrence Berkeley National Laboratory"/>
            <person name="Harder C.B."/>
            <person name="Miyauchi S."/>
            <person name="Viragh M."/>
            <person name="Kuo A."/>
            <person name="Thoen E."/>
            <person name="Andreopoulos B."/>
            <person name="Lu D."/>
            <person name="Skrede I."/>
            <person name="Drula E."/>
            <person name="Henrissat B."/>
            <person name="Morin E."/>
            <person name="Kohler A."/>
            <person name="Barry K."/>
            <person name="LaButti K."/>
            <person name="Morin E."/>
            <person name="Salamov A."/>
            <person name="Lipzen A."/>
            <person name="Mereny Z."/>
            <person name="Hegedus B."/>
            <person name="Baldrian P."/>
            <person name="Stursova M."/>
            <person name="Weitz H."/>
            <person name="Taylor A."/>
            <person name="Grigoriev I.V."/>
            <person name="Nagy L.G."/>
            <person name="Martin F."/>
            <person name="Kauserud H."/>
        </authorList>
    </citation>
    <scope>NUCLEOTIDE SEQUENCE</scope>
    <source>
        <strain evidence="1">CBHHK067</strain>
    </source>
</reference>
<evidence type="ECO:0000313" key="1">
    <source>
        <dbReference type="EMBL" id="KAJ7603818.1"/>
    </source>
</evidence>